<reference evidence="8" key="1">
    <citation type="journal article" date="2021" name="Proc. Natl. Acad. Sci. U.S.A.">
        <title>Global biogeography of chemosynthetic symbionts reveals both localized and globally distributed symbiont groups. .</title>
        <authorList>
            <person name="Osvatic J.T."/>
            <person name="Wilkins L.G.E."/>
            <person name="Leibrecht L."/>
            <person name="Leray M."/>
            <person name="Zauner S."/>
            <person name="Polzin J."/>
            <person name="Camacho Y."/>
            <person name="Gros O."/>
            <person name="van Gils J.A."/>
            <person name="Eisen J.A."/>
            <person name="Petersen J.M."/>
            <person name="Yuen B."/>
        </authorList>
    </citation>
    <scope>NUCLEOTIDE SEQUENCE</scope>
    <source>
        <strain evidence="8">MAGclacostrist064TRANS</strain>
    </source>
</reference>
<dbReference type="GO" id="GO:0006431">
    <property type="term" value="P:methionyl-tRNA aminoacylation"/>
    <property type="evidence" value="ECO:0007669"/>
    <property type="project" value="InterPro"/>
</dbReference>
<dbReference type="InterPro" id="IPR001412">
    <property type="entry name" value="aa-tRNA-synth_I_CS"/>
</dbReference>
<dbReference type="InterPro" id="IPR033911">
    <property type="entry name" value="MetRS_core"/>
</dbReference>
<protein>
    <recommendedName>
        <fullName evidence="6">Methionyl-tRNA synthetase</fullName>
    </recommendedName>
</protein>
<dbReference type="InterPro" id="IPR015413">
    <property type="entry name" value="Methionyl/Leucyl_tRNA_Synth"/>
</dbReference>
<feature type="domain" description="Methionyl/Leucyl tRNA synthetase" evidence="7">
    <location>
        <begin position="8"/>
        <end position="81"/>
    </location>
</feature>
<dbReference type="PROSITE" id="PS00178">
    <property type="entry name" value="AA_TRNA_LIGASE_I"/>
    <property type="match status" value="1"/>
</dbReference>
<evidence type="ECO:0000256" key="4">
    <source>
        <dbReference type="ARBA" id="ARBA00022917"/>
    </source>
</evidence>
<name>A0A9E4KEN5_9GAMM</name>
<dbReference type="PANTHER" id="PTHR45765">
    <property type="entry name" value="METHIONINE--TRNA LIGASE"/>
    <property type="match status" value="1"/>
</dbReference>
<dbReference type="Pfam" id="PF09334">
    <property type="entry name" value="tRNA-synt_1g"/>
    <property type="match status" value="1"/>
</dbReference>
<evidence type="ECO:0000256" key="3">
    <source>
        <dbReference type="ARBA" id="ARBA00022840"/>
    </source>
</evidence>
<evidence type="ECO:0000313" key="8">
    <source>
        <dbReference type="EMBL" id="MCG7946905.1"/>
    </source>
</evidence>
<keyword evidence="2" id="KW-0547">Nucleotide-binding</keyword>
<evidence type="ECO:0000313" key="9">
    <source>
        <dbReference type="Proteomes" id="UP000886667"/>
    </source>
</evidence>
<dbReference type="GO" id="GO:0005829">
    <property type="term" value="C:cytosol"/>
    <property type="evidence" value="ECO:0007669"/>
    <property type="project" value="TreeGrafter"/>
</dbReference>
<dbReference type="SUPFAM" id="SSF52374">
    <property type="entry name" value="Nucleotidylyl transferase"/>
    <property type="match status" value="1"/>
</dbReference>
<evidence type="ECO:0000259" key="7">
    <source>
        <dbReference type="Pfam" id="PF09334"/>
    </source>
</evidence>
<feature type="non-terminal residue" evidence="8">
    <location>
        <position position="81"/>
    </location>
</feature>
<dbReference type="InterPro" id="IPR014729">
    <property type="entry name" value="Rossmann-like_a/b/a_fold"/>
</dbReference>
<keyword evidence="5" id="KW-0030">Aminoacyl-tRNA synthetase</keyword>
<comment type="caution">
    <text evidence="8">The sequence shown here is derived from an EMBL/GenBank/DDBJ whole genome shotgun (WGS) entry which is preliminary data.</text>
</comment>
<proteinExistence type="predicted"/>
<organism evidence="8 9">
    <name type="scientific">Candidatus Thiodiazotropha taylori</name>
    <dbReference type="NCBI Taxonomy" id="2792791"/>
    <lineage>
        <taxon>Bacteria</taxon>
        <taxon>Pseudomonadati</taxon>
        <taxon>Pseudomonadota</taxon>
        <taxon>Gammaproteobacteria</taxon>
        <taxon>Chromatiales</taxon>
        <taxon>Sedimenticolaceae</taxon>
        <taxon>Candidatus Thiodiazotropha</taxon>
    </lineage>
</organism>
<dbReference type="AlphaFoldDB" id="A0A9E4KEN5"/>
<evidence type="ECO:0000256" key="2">
    <source>
        <dbReference type="ARBA" id="ARBA00022741"/>
    </source>
</evidence>
<dbReference type="Proteomes" id="UP000886667">
    <property type="component" value="Unassembled WGS sequence"/>
</dbReference>
<evidence type="ECO:0000256" key="6">
    <source>
        <dbReference type="ARBA" id="ARBA00030904"/>
    </source>
</evidence>
<dbReference type="GO" id="GO:0005524">
    <property type="term" value="F:ATP binding"/>
    <property type="evidence" value="ECO:0007669"/>
    <property type="project" value="UniProtKB-KW"/>
</dbReference>
<accession>A0A9E4KEN5</accession>
<evidence type="ECO:0000256" key="1">
    <source>
        <dbReference type="ARBA" id="ARBA00022598"/>
    </source>
</evidence>
<dbReference type="PANTHER" id="PTHR45765:SF1">
    <property type="entry name" value="METHIONINE--TRNA LIGASE, CYTOPLASMIC"/>
    <property type="match status" value="1"/>
</dbReference>
<keyword evidence="1 8" id="KW-0436">Ligase</keyword>
<dbReference type="GO" id="GO:0004825">
    <property type="term" value="F:methionine-tRNA ligase activity"/>
    <property type="evidence" value="ECO:0007669"/>
    <property type="project" value="InterPro"/>
</dbReference>
<dbReference type="InterPro" id="IPR023458">
    <property type="entry name" value="Met-tRNA_ligase_1"/>
</dbReference>
<dbReference type="Gene3D" id="3.40.50.620">
    <property type="entry name" value="HUPs"/>
    <property type="match status" value="1"/>
</dbReference>
<evidence type="ECO:0000256" key="5">
    <source>
        <dbReference type="ARBA" id="ARBA00023146"/>
    </source>
</evidence>
<sequence>MNNKPRKILVTSALPYANGPIHIGHLVEYIQTDIWVRFQKMRGHECYYVCADDAHGTPIMLRARQEGIEPETLIERVAEEH</sequence>
<dbReference type="EMBL" id="JAEPCM010000381">
    <property type="protein sequence ID" value="MCG7946905.1"/>
    <property type="molecule type" value="Genomic_DNA"/>
</dbReference>
<dbReference type="PRINTS" id="PR01041">
    <property type="entry name" value="TRNASYNTHMET"/>
</dbReference>
<keyword evidence="4" id="KW-0648">Protein biosynthesis</keyword>
<keyword evidence="3" id="KW-0067">ATP-binding</keyword>
<gene>
    <name evidence="8" type="ORF">JAZ07_11225</name>
</gene>